<dbReference type="Proteomes" id="UP001219525">
    <property type="component" value="Unassembled WGS sequence"/>
</dbReference>
<sequence>MVVYVATDTLLIILEASYWYEFLSYRAELAGGTPVEDIGIELRWLSSLRHGSIALSGNKSPLSFVPRALSTPVSHGVLHWARLRGDPDTRKVLWITDDQHKIDACASGVFHLLSAARATLSVDDIFGLVNQLKKMNEKYLKKKSYGDSESQSLKKLPNVTVVIHGIHGSNQATEMYAIIRSLRDQRPLDIVAITIPELLHQVSRDHRSIMEHIYTLAVSATGMVSYSADPSALRWFNQNLFLLVLDANLRFPRLFDERRAFNGLWADLCDRAARVYERRDDVTRSTHEIVALLSDAAEDRNKILQFLSDVPAITEDEIHIHIDKDNAEIAPLLQQLLKSRWFNQNLFLLVLDANLRFPRLFDERRAFFQWVPDNPANIAFRLWADLCDREARVCERRDDVTRSTHEIVALLSDAAEDRNKILQVF</sequence>
<dbReference type="AlphaFoldDB" id="A0AAD6V821"/>
<organism evidence="1 2">
    <name type="scientific">Mycena pura</name>
    <dbReference type="NCBI Taxonomy" id="153505"/>
    <lineage>
        <taxon>Eukaryota</taxon>
        <taxon>Fungi</taxon>
        <taxon>Dikarya</taxon>
        <taxon>Basidiomycota</taxon>
        <taxon>Agaricomycotina</taxon>
        <taxon>Agaricomycetes</taxon>
        <taxon>Agaricomycetidae</taxon>
        <taxon>Agaricales</taxon>
        <taxon>Marasmiineae</taxon>
        <taxon>Mycenaceae</taxon>
        <taxon>Mycena</taxon>
    </lineage>
</organism>
<evidence type="ECO:0000313" key="2">
    <source>
        <dbReference type="Proteomes" id="UP001219525"/>
    </source>
</evidence>
<proteinExistence type="predicted"/>
<accession>A0AAD6V821</accession>
<evidence type="ECO:0000313" key="1">
    <source>
        <dbReference type="EMBL" id="KAJ7204794.1"/>
    </source>
</evidence>
<reference evidence="1" key="1">
    <citation type="submission" date="2023-03" db="EMBL/GenBank/DDBJ databases">
        <title>Massive genome expansion in bonnet fungi (Mycena s.s.) driven by repeated elements and novel gene families across ecological guilds.</title>
        <authorList>
            <consortium name="Lawrence Berkeley National Laboratory"/>
            <person name="Harder C.B."/>
            <person name="Miyauchi S."/>
            <person name="Viragh M."/>
            <person name="Kuo A."/>
            <person name="Thoen E."/>
            <person name="Andreopoulos B."/>
            <person name="Lu D."/>
            <person name="Skrede I."/>
            <person name="Drula E."/>
            <person name="Henrissat B."/>
            <person name="Morin E."/>
            <person name="Kohler A."/>
            <person name="Barry K."/>
            <person name="LaButti K."/>
            <person name="Morin E."/>
            <person name="Salamov A."/>
            <person name="Lipzen A."/>
            <person name="Mereny Z."/>
            <person name="Hegedus B."/>
            <person name="Baldrian P."/>
            <person name="Stursova M."/>
            <person name="Weitz H."/>
            <person name="Taylor A."/>
            <person name="Grigoriev I.V."/>
            <person name="Nagy L.G."/>
            <person name="Martin F."/>
            <person name="Kauserud H."/>
        </authorList>
    </citation>
    <scope>NUCLEOTIDE SEQUENCE</scope>
    <source>
        <strain evidence="1">9144</strain>
    </source>
</reference>
<protein>
    <submittedName>
        <fullName evidence="1">Uncharacterized protein</fullName>
    </submittedName>
</protein>
<keyword evidence="2" id="KW-1185">Reference proteome</keyword>
<comment type="caution">
    <text evidence="1">The sequence shown here is derived from an EMBL/GenBank/DDBJ whole genome shotgun (WGS) entry which is preliminary data.</text>
</comment>
<name>A0AAD6V821_9AGAR</name>
<dbReference type="EMBL" id="JARJCW010000046">
    <property type="protein sequence ID" value="KAJ7204794.1"/>
    <property type="molecule type" value="Genomic_DNA"/>
</dbReference>
<gene>
    <name evidence="1" type="ORF">GGX14DRAFT_398133</name>
</gene>